<name>A0A1G2M8U1_9BACT</name>
<dbReference type="Proteomes" id="UP000178121">
    <property type="component" value="Unassembled WGS sequence"/>
</dbReference>
<comment type="caution">
    <text evidence="1">The sequence shown here is derived from an EMBL/GenBank/DDBJ whole genome shotgun (WGS) entry which is preliminary data.</text>
</comment>
<evidence type="ECO:0000313" key="1">
    <source>
        <dbReference type="EMBL" id="OHA20243.1"/>
    </source>
</evidence>
<organism evidence="1 2">
    <name type="scientific">Candidatus Taylorbacteria bacterium RIFCSPHIGHO2_01_FULL_51_15</name>
    <dbReference type="NCBI Taxonomy" id="1802304"/>
    <lineage>
        <taxon>Bacteria</taxon>
        <taxon>Candidatus Tayloriibacteriota</taxon>
    </lineage>
</organism>
<protein>
    <submittedName>
        <fullName evidence="1">Uncharacterized protein</fullName>
    </submittedName>
</protein>
<accession>A0A1G2M8U1</accession>
<dbReference type="EMBL" id="MHRI01000032">
    <property type="protein sequence ID" value="OHA20243.1"/>
    <property type="molecule type" value="Genomic_DNA"/>
</dbReference>
<gene>
    <name evidence="1" type="ORF">A2849_02905</name>
</gene>
<evidence type="ECO:0000313" key="2">
    <source>
        <dbReference type="Proteomes" id="UP000178121"/>
    </source>
</evidence>
<dbReference type="AlphaFoldDB" id="A0A1G2M8U1"/>
<proteinExistence type="predicted"/>
<reference evidence="1 2" key="1">
    <citation type="journal article" date="2016" name="Nat. Commun.">
        <title>Thousands of microbial genomes shed light on interconnected biogeochemical processes in an aquifer system.</title>
        <authorList>
            <person name="Anantharaman K."/>
            <person name="Brown C.T."/>
            <person name="Hug L.A."/>
            <person name="Sharon I."/>
            <person name="Castelle C.J."/>
            <person name="Probst A.J."/>
            <person name="Thomas B.C."/>
            <person name="Singh A."/>
            <person name="Wilkins M.J."/>
            <person name="Karaoz U."/>
            <person name="Brodie E.L."/>
            <person name="Williams K.H."/>
            <person name="Hubbard S.S."/>
            <person name="Banfield J.F."/>
        </authorList>
    </citation>
    <scope>NUCLEOTIDE SEQUENCE [LARGE SCALE GENOMIC DNA]</scope>
</reference>
<sequence>MREVTLGFVSLFPSAPHLLRLWTGKQGETLVARISCPHYPTLQGCCHDILDEVGRAGLSVTSRGYGSRGLTFALS</sequence>